<dbReference type="Gene3D" id="1.10.10.10">
    <property type="entry name" value="Winged helix-like DNA-binding domain superfamily/Winged helix DNA-binding domain"/>
    <property type="match status" value="1"/>
</dbReference>
<dbReference type="PANTHER" id="PTHR30154">
    <property type="entry name" value="LEUCINE-RESPONSIVE REGULATORY PROTEIN"/>
    <property type="match status" value="1"/>
</dbReference>
<evidence type="ECO:0000256" key="1">
    <source>
        <dbReference type="ARBA" id="ARBA00023015"/>
    </source>
</evidence>
<proteinExistence type="predicted"/>
<dbReference type="AlphaFoldDB" id="A0A248JPF7"/>
<keyword evidence="4" id="KW-0804">Transcription</keyword>
<gene>
    <name evidence="6" type="ORF">Y958_04190</name>
</gene>
<evidence type="ECO:0000259" key="5">
    <source>
        <dbReference type="PROSITE" id="PS50956"/>
    </source>
</evidence>
<dbReference type="InterPro" id="IPR019888">
    <property type="entry name" value="Tscrpt_reg_AsnC-like"/>
</dbReference>
<evidence type="ECO:0000256" key="4">
    <source>
        <dbReference type="ARBA" id="ARBA00023163"/>
    </source>
</evidence>
<dbReference type="InterPro" id="IPR011008">
    <property type="entry name" value="Dimeric_a/b-barrel"/>
</dbReference>
<feature type="domain" description="HTH asnC-type" evidence="5">
    <location>
        <begin position="9"/>
        <end position="70"/>
    </location>
</feature>
<keyword evidence="3" id="KW-0010">Activator</keyword>
<organism evidence="6 7">
    <name type="scientific">Nitrospirillum viridazoti CBAmc</name>
    <dbReference type="NCBI Taxonomy" id="1441467"/>
    <lineage>
        <taxon>Bacteria</taxon>
        <taxon>Pseudomonadati</taxon>
        <taxon>Pseudomonadota</taxon>
        <taxon>Alphaproteobacteria</taxon>
        <taxon>Rhodospirillales</taxon>
        <taxon>Azospirillaceae</taxon>
        <taxon>Nitrospirillum</taxon>
        <taxon>Nitrospirillum viridazoti</taxon>
    </lineage>
</organism>
<sequence>MTRQTADQLDRIDLNILRILQEDGRLSNVELSRRVNLSPTPCLERVRRLERDGYIQGYAARLDPERLGRSLMAFIEVRLDRTSPDVFKIFADAIAPMDEIQECHMVAGGFDYLIKVRVADMAAYRAFLGDKLSSIPGVAQTHTYMVMEEVKSTAAIPVPVR</sequence>
<dbReference type="GO" id="GO:0005829">
    <property type="term" value="C:cytosol"/>
    <property type="evidence" value="ECO:0007669"/>
    <property type="project" value="TreeGrafter"/>
</dbReference>
<dbReference type="PRINTS" id="PR00033">
    <property type="entry name" value="HTHASNC"/>
</dbReference>
<evidence type="ECO:0000313" key="6">
    <source>
        <dbReference type="EMBL" id="ASG20114.1"/>
    </source>
</evidence>
<dbReference type="Proteomes" id="UP000197153">
    <property type="component" value="Chromosome 1"/>
</dbReference>
<reference evidence="6 7" key="1">
    <citation type="submission" date="2017-06" db="EMBL/GenBank/DDBJ databases">
        <title>Complete genome sequence of Nitrospirillum amazonense strain CBAmC, an endophytic nitrogen-fixing and plant growth-promoting bacterium, isolated from sugarcane.</title>
        <authorList>
            <person name="Schwab S."/>
            <person name="dos Santos Teixeira K.R."/>
            <person name="Simoes Araujo J.L."/>
            <person name="Soares Vidal M."/>
            <person name="Borges de Freitas H.R."/>
            <person name="Rivello Crivelaro A.L."/>
            <person name="Bueno de Camargo Nunes A."/>
            <person name="dos Santos C.M."/>
            <person name="Palmeira da Silva Rosa D."/>
            <person name="da Silva Padilha D."/>
            <person name="da Silva E."/>
            <person name="Araujo Terra L."/>
            <person name="Soares Mendes V."/>
            <person name="Farinelli L."/>
            <person name="Magalhaes Cruz L."/>
            <person name="Baldani J.I."/>
        </authorList>
    </citation>
    <scope>NUCLEOTIDE SEQUENCE [LARGE SCALE GENOMIC DNA]</scope>
    <source>
        <strain evidence="6 7">CBAmC</strain>
    </source>
</reference>
<dbReference type="SUPFAM" id="SSF46785">
    <property type="entry name" value="Winged helix' DNA-binding domain"/>
    <property type="match status" value="1"/>
</dbReference>
<dbReference type="FunFam" id="1.10.10.10:FF:000015">
    <property type="entry name" value="Leucine-responsive transcriptional regulator Lrp"/>
    <property type="match status" value="1"/>
</dbReference>
<protein>
    <submittedName>
        <fullName evidence="6">ArsR family transcriptional regulator</fullName>
    </submittedName>
</protein>
<accession>A0A248JPF7</accession>
<dbReference type="GO" id="GO:0043565">
    <property type="term" value="F:sequence-specific DNA binding"/>
    <property type="evidence" value="ECO:0007669"/>
    <property type="project" value="InterPro"/>
</dbReference>
<dbReference type="Gene3D" id="3.30.70.920">
    <property type="match status" value="1"/>
</dbReference>
<dbReference type="GO" id="GO:0043200">
    <property type="term" value="P:response to amino acid"/>
    <property type="evidence" value="ECO:0007669"/>
    <property type="project" value="TreeGrafter"/>
</dbReference>
<dbReference type="GO" id="GO:0006355">
    <property type="term" value="P:regulation of DNA-templated transcription"/>
    <property type="evidence" value="ECO:0007669"/>
    <property type="project" value="UniProtKB-ARBA"/>
</dbReference>
<dbReference type="Pfam" id="PF13412">
    <property type="entry name" value="HTH_24"/>
    <property type="match status" value="1"/>
</dbReference>
<dbReference type="SMART" id="SM00344">
    <property type="entry name" value="HTH_ASNC"/>
    <property type="match status" value="1"/>
</dbReference>
<dbReference type="InterPro" id="IPR036390">
    <property type="entry name" value="WH_DNA-bd_sf"/>
</dbReference>
<dbReference type="CDD" id="cd00090">
    <property type="entry name" value="HTH_ARSR"/>
    <property type="match status" value="1"/>
</dbReference>
<evidence type="ECO:0000313" key="7">
    <source>
        <dbReference type="Proteomes" id="UP000197153"/>
    </source>
</evidence>
<dbReference type="InterPro" id="IPR019887">
    <property type="entry name" value="Tscrpt_reg_AsnC/Lrp_C"/>
</dbReference>
<dbReference type="SUPFAM" id="SSF54909">
    <property type="entry name" value="Dimeric alpha+beta barrel"/>
    <property type="match status" value="1"/>
</dbReference>
<evidence type="ECO:0000256" key="3">
    <source>
        <dbReference type="ARBA" id="ARBA00023159"/>
    </source>
</evidence>
<dbReference type="InterPro" id="IPR036388">
    <property type="entry name" value="WH-like_DNA-bd_sf"/>
</dbReference>
<dbReference type="InterPro" id="IPR000485">
    <property type="entry name" value="AsnC-type_HTH_dom"/>
</dbReference>
<dbReference type="PROSITE" id="PS50956">
    <property type="entry name" value="HTH_ASNC_2"/>
    <property type="match status" value="1"/>
</dbReference>
<dbReference type="InterPro" id="IPR019885">
    <property type="entry name" value="Tscrpt_reg_HTH_AsnC-type_CS"/>
</dbReference>
<keyword evidence="1" id="KW-0805">Transcription regulation</keyword>
<name>A0A248JPF7_9PROT</name>
<dbReference type="InterPro" id="IPR011991">
    <property type="entry name" value="ArsR-like_HTH"/>
</dbReference>
<dbReference type="RefSeq" id="WP_040843736.1">
    <property type="nucleotide sequence ID" value="NZ_CP022110.1"/>
</dbReference>
<dbReference type="PANTHER" id="PTHR30154:SF0">
    <property type="entry name" value="LEUCINE-RESPONSIVE REGULATORY PROTEIN"/>
    <property type="match status" value="1"/>
</dbReference>
<keyword evidence="2" id="KW-0238">DNA-binding</keyword>
<dbReference type="KEGG" id="nao:Y958_04190"/>
<keyword evidence="7" id="KW-1185">Reference proteome</keyword>
<dbReference type="PROSITE" id="PS00519">
    <property type="entry name" value="HTH_ASNC_1"/>
    <property type="match status" value="1"/>
</dbReference>
<evidence type="ECO:0000256" key="2">
    <source>
        <dbReference type="ARBA" id="ARBA00023125"/>
    </source>
</evidence>
<dbReference type="Pfam" id="PF01037">
    <property type="entry name" value="AsnC_trans_reg"/>
    <property type="match status" value="1"/>
</dbReference>
<dbReference type="EMBL" id="CP022110">
    <property type="protein sequence ID" value="ASG20114.1"/>
    <property type="molecule type" value="Genomic_DNA"/>
</dbReference>